<keyword evidence="2 5" id="KW-0808">Transferase</keyword>
<feature type="domain" description="Hydroxymethylglutaryl-coenzyme A synthase N-terminal" evidence="3">
    <location>
        <begin position="2"/>
        <end position="164"/>
    </location>
</feature>
<gene>
    <name evidence="5" type="ORF">ACFODW_15950</name>
</gene>
<evidence type="ECO:0000313" key="6">
    <source>
        <dbReference type="Proteomes" id="UP001595387"/>
    </source>
</evidence>
<name>A0ABV7A9M6_9BACI</name>
<evidence type="ECO:0000259" key="4">
    <source>
        <dbReference type="Pfam" id="PF08540"/>
    </source>
</evidence>
<organism evidence="5 6">
    <name type="scientific">Virgibacillus sediminis</name>
    <dbReference type="NCBI Taxonomy" id="202260"/>
    <lineage>
        <taxon>Bacteria</taxon>
        <taxon>Bacillati</taxon>
        <taxon>Bacillota</taxon>
        <taxon>Bacilli</taxon>
        <taxon>Bacillales</taxon>
        <taxon>Bacillaceae</taxon>
        <taxon>Virgibacillus</taxon>
    </lineage>
</organism>
<feature type="domain" description="Hydroxymethylglutaryl-coenzyme A synthase C-terminal" evidence="4">
    <location>
        <begin position="256"/>
        <end position="350"/>
    </location>
</feature>
<reference evidence="6" key="1">
    <citation type="journal article" date="2019" name="Int. J. Syst. Evol. Microbiol.">
        <title>The Global Catalogue of Microorganisms (GCM) 10K type strain sequencing project: providing services to taxonomists for standard genome sequencing and annotation.</title>
        <authorList>
            <consortium name="The Broad Institute Genomics Platform"/>
            <consortium name="The Broad Institute Genome Sequencing Center for Infectious Disease"/>
            <person name="Wu L."/>
            <person name="Ma J."/>
        </authorList>
    </citation>
    <scope>NUCLEOTIDE SEQUENCE [LARGE SCALE GENOMIC DNA]</scope>
    <source>
        <strain evidence="6">KCTC 13193</strain>
    </source>
</reference>
<protein>
    <submittedName>
        <fullName evidence="5">Hydroxymethylglutaryl-CoA synthase</fullName>
        <ecNumber evidence="5">2.3.3.10</ecNumber>
    </submittedName>
</protein>
<dbReference type="PANTHER" id="PTHR43323">
    <property type="entry name" value="3-HYDROXY-3-METHYLGLUTARYL COENZYME A SYNTHASE"/>
    <property type="match status" value="1"/>
</dbReference>
<dbReference type="InterPro" id="IPR013746">
    <property type="entry name" value="HMG_CoA_synt_C_dom"/>
</dbReference>
<evidence type="ECO:0000259" key="3">
    <source>
        <dbReference type="Pfam" id="PF01154"/>
    </source>
</evidence>
<sequence length="401" mass="44482">MEIGIDKIGFYAPHMYLDMNKLAVERNVEPEKFTIGIGQEKMAIAPITQDSVTLAANAALNILDEEDKEKIDFVLFGTETGIDHSKSGAVYVHRLLGINPNARAVEVKQACYGATAAIQMAKGHIALNPESKVLVLGSDIARYGLKTGGEATQGAGAVAMVISAEPRVMRFEGPSAFYSDDIMDFWRPVYSDKAMVDGKFSNEQYISFFTKVWKQYKEKAGLSLEDFEAICFHLPYTKMGKKALRAVIEEASQSVQERLMDNYQVSTEYNRNVGNIYTGSLYLSLLSLLEEKEDLADGSLIGLFSYGSGAVGEFFAGRLQPNYRDHLFTEKHDELFGTRKEISVEEYENMFEETLPSDGSSIELDIDADPAPICLSGIKEHSRQYVNKQRDVSTLSGGDSR</sequence>
<dbReference type="PANTHER" id="PTHR43323:SF2">
    <property type="entry name" value="HYDROXYMETHYLGLUTARYL-COA SYNTHASE"/>
    <property type="match status" value="1"/>
</dbReference>
<dbReference type="Pfam" id="PF08540">
    <property type="entry name" value="HMG_CoA_synt_C"/>
    <property type="match status" value="1"/>
</dbReference>
<proteinExistence type="inferred from homology"/>
<evidence type="ECO:0000256" key="1">
    <source>
        <dbReference type="ARBA" id="ARBA00007061"/>
    </source>
</evidence>
<comment type="caution">
    <text evidence="5">The sequence shown here is derived from an EMBL/GenBank/DDBJ whole genome shotgun (WGS) entry which is preliminary data.</text>
</comment>
<dbReference type="RefSeq" id="WP_390307786.1">
    <property type="nucleotide sequence ID" value="NZ_JBHRRZ010000039.1"/>
</dbReference>
<dbReference type="EC" id="2.3.3.10" evidence="5"/>
<dbReference type="Gene3D" id="3.40.47.10">
    <property type="match status" value="2"/>
</dbReference>
<dbReference type="EMBL" id="JBHRRZ010000039">
    <property type="protein sequence ID" value="MFC2949816.1"/>
    <property type="molecule type" value="Genomic_DNA"/>
</dbReference>
<keyword evidence="5" id="KW-0012">Acyltransferase</keyword>
<dbReference type="GO" id="GO:0004421">
    <property type="term" value="F:hydroxymethylglutaryl-CoA synthase activity"/>
    <property type="evidence" value="ECO:0007669"/>
    <property type="project" value="UniProtKB-EC"/>
</dbReference>
<dbReference type="InterPro" id="IPR011554">
    <property type="entry name" value="HMG_CoA_synthase_prok"/>
</dbReference>
<accession>A0ABV7A9M6</accession>
<dbReference type="CDD" id="cd00827">
    <property type="entry name" value="init_cond_enzymes"/>
    <property type="match status" value="1"/>
</dbReference>
<dbReference type="SUPFAM" id="SSF53901">
    <property type="entry name" value="Thiolase-like"/>
    <property type="match status" value="2"/>
</dbReference>
<dbReference type="InterPro" id="IPR016039">
    <property type="entry name" value="Thiolase-like"/>
</dbReference>
<comment type="similarity">
    <text evidence="1">Belongs to the thiolase-like superfamily. HMG-CoA synthase family.</text>
</comment>
<dbReference type="NCBIfam" id="TIGR01835">
    <property type="entry name" value="HMG-CoA-S_prok"/>
    <property type="match status" value="1"/>
</dbReference>
<dbReference type="Proteomes" id="UP001595387">
    <property type="component" value="Unassembled WGS sequence"/>
</dbReference>
<evidence type="ECO:0000256" key="2">
    <source>
        <dbReference type="ARBA" id="ARBA00022679"/>
    </source>
</evidence>
<dbReference type="InterPro" id="IPR013528">
    <property type="entry name" value="HMG_CoA_synth_N"/>
</dbReference>
<evidence type="ECO:0000313" key="5">
    <source>
        <dbReference type="EMBL" id="MFC2949816.1"/>
    </source>
</evidence>
<keyword evidence="6" id="KW-1185">Reference proteome</keyword>
<dbReference type="Pfam" id="PF01154">
    <property type="entry name" value="HMG_CoA_synt_N"/>
    <property type="match status" value="1"/>
</dbReference>